<dbReference type="Pfam" id="PF01554">
    <property type="entry name" value="MatE"/>
    <property type="match status" value="2"/>
</dbReference>
<keyword evidence="6 9" id="KW-1133">Transmembrane helix</keyword>
<evidence type="ECO:0000256" key="7">
    <source>
        <dbReference type="ARBA" id="ARBA00023136"/>
    </source>
</evidence>
<gene>
    <name evidence="10" type="ORF">SAMN03084138_04088</name>
</gene>
<dbReference type="GO" id="GO:0015297">
    <property type="term" value="F:antiporter activity"/>
    <property type="evidence" value="ECO:0007669"/>
    <property type="project" value="InterPro"/>
</dbReference>
<evidence type="ECO:0000256" key="2">
    <source>
        <dbReference type="ARBA" id="ARBA00013489"/>
    </source>
</evidence>
<feature type="transmembrane region" description="Helical" evidence="9">
    <location>
        <begin position="194"/>
        <end position="215"/>
    </location>
</feature>
<protein>
    <recommendedName>
        <fullName evidence="2">Multidrug resistance protein NorM</fullName>
    </recommendedName>
    <alternativeName>
        <fullName evidence="8">Na(+)/drug antiporter</fullName>
    </alternativeName>
</protein>
<dbReference type="GO" id="GO:0042910">
    <property type="term" value="F:xenobiotic transmembrane transporter activity"/>
    <property type="evidence" value="ECO:0007669"/>
    <property type="project" value="InterPro"/>
</dbReference>
<feature type="transmembrane region" description="Helical" evidence="9">
    <location>
        <begin position="12"/>
        <end position="36"/>
    </location>
</feature>
<dbReference type="AlphaFoldDB" id="A0A1I5VVH6"/>
<proteinExistence type="predicted"/>
<dbReference type="EMBL" id="FOWR01000041">
    <property type="protein sequence ID" value="SFQ11499.1"/>
    <property type="molecule type" value="Genomic_DNA"/>
</dbReference>
<evidence type="ECO:0000313" key="11">
    <source>
        <dbReference type="Proteomes" id="UP000182692"/>
    </source>
</evidence>
<dbReference type="InterPro" id="IPR051327">
    <property type="entry name" value="MATE_MepA_subfamily"/>
</dbReference>
<dbReference type="STRING" id="1121869.SAMN03084138_04088"/>
<dbReference type="PANTHER" id="PTHR43823">
    <property type="entry name" value="SPORULATION PROTEIN YKVU"/>
    <property type="match status" value="1"/>
</dbReference>
<feature type="transmembrane region" description="Helical" evidence="9">
    <location>
        <begin position="268"/>
        <end position="291"/>
    </location>
</feature>
<evidence type="ECO:0000256" key="5">
    <source>
        <dbReference type="ARBA" id="ARBA00022692"/>
    </source>
</evidence>
<dbReference type="PIRSF" id="PIRSF006603">
    <property type="entry name" value="DinF"/>
    <property type="match status" value="1"/>
</dbReference>
<evidence type="ECO:0000256" key="1">
    <source>
        <dbReference type="ARBA" id="ARBA00004429"/>
    </source>
</evidence>
<feature type="transmembrane region" description="Helical" evidence="9">
    <location>
        <begin position="356"/>
        <end position="380"/>
    </location>
</feature>
<name>A0A1I5VVH6_9GAMM</name>
<feature type="transmembrane region" description="Helical" evidence="9">
    <location>
        <begin position="93"/>
        <end position="113"/>
    </location>
</feature>
<accession>A0A1I5VVH6</accession>
<feature type="transmembrane region" description="Helical" evidence="9">
    <location>
        <begin position="56"/>
        <end position="81"/>
    </location>
</feature>
<evidence type="ECO:0000256" key="3">
    <source>
        <dbReference type="ARBA" id="ARBA00022448"/>
    </source>
</evidence>
<organism evidence="10 11">
    <name type="scientific">Enterovibrio norvegicus DSM 15893</name>
    <dbReference type="NCBI Taxonomy" id="1121869"/>
    <lineage>
        <taxon>Bacteria</taxon>
        <taxon>Pseudomonadati</taxon>
        <taxon>Pseudomonadota</taxon>
        <taxon>Gammaproteobacteria</taxon>
        <taxon>Vibrionales</taxon>
        <taxon>Vibrionaceae</taxon>
        <taxon>Enterovibrio</taxon>
    </lineage>
</organism>
<dbReference type="InterPro" id="IPR048279">
    <property type="entry name" value="MdtK-like"/>
</dbReference>
<keyword evidence="7 9" id="KW-0472">Membrane</keyword>
<evidence type="ECO:0000256" key="6">
    <source>
        <dbReference type="ARBA" id="ARBA00022989"/>
    </source>
</evidence>
<dbReference type="GeneID" id="35873426"/>
<dbReference type="PANTHER" id="PTHR43823:SF3">
    <property type="entry name" value="MULTIDRUG EXPORT PROTEIN MEPA"/>
    <property type="match status" value="1"/>
</dbReference>
<evidence type="ECO:0000256" key="9">
    <source>
        <dbReference type="SAM" id="Phobius"/>
    </source>
</evidence>
<evidence type="ECO:0000256" key="8">
    <source>
        <dbReference type="ARBA" id="ARBA00030855"/>
    </source>
</evidence>
<dbReference type="Proteomes" id="UP000182692">
    <property type="component" value="Unassembled WGS sequence"/>
</dbReference>
<reference evidence="10 11" key="1">
    <citation type="submission" date="2016-10" db="EMBL/GenBank/DDBJ databases">
        <authorList>
            <person name="de Groot N.N."/>
        </authorList>
    </citation>
    <scope>NUCLEOTIDE SEQUENCE [LARGE SCALE GENOMIC DNA]</scope>
    <source>
        <strain evidence="10 11">DSM 15893</strain>
    </source>
</reference>
<dbReference type="RefSeq" id="WP_074928410.1">
    <property type="nucleotide sequence ID" value="NZ_FOWR01000041.1"/>
</dbReference>
<feature type="transmembrane region" description="Helical" evidence="9">
    <location>
        <begin position="416"/>
        <end position="437"/>
    </location>
</feature>
<feature type="transmembrane region" description="Helical" evidence="9">
    <location>
        <begin position="236"/>
        <end position="262"/>
    </location>
</feature>
<feature type="transmembrane region" description="Helical" evidence="9">
    <location>
        <begin position="312"/>
        <end position="336"/>
    </location>
</feature>
<feature type="transmembrane region" description="Helical" evidence="9">
    <location>
        <begin position="392"/>
        <end position="410"/>
    </location>
</feature>
<dbReference type="OrthoDB" id="9806302at2"/>
<feature type="transmembrane region" description="Helical" evidence="9">
    <location>
        <begin position="133"/>
        <end position="157"/>
    </location>
</feature>
<keyword evidence="4" id="KW-1003">Cell membrane</keyword>
<keyword evidence="3" id="KW-0813">Transport</keyword>
<evidence type="ECO:0000256" key="4">
    <source>
        <dbReference type="ARBA" id="ARBA00022475"/>
    </source>
</evidence>
<dbReference type="GO" id="GO:0005886">
    <property type="term" value="C:plasma membrane"/>
    <property type="evidence" value="ECO:0007669"/>
    <property type="project" value="UniProtKB-SubCell"/>
</dbReference>
<dbReference type="InterPro" id="IPR002528">
    <property type="entry name" value="MATE_fam"/>
</dbReference>
<keyword evidence="5 9" id="KW-0812">Transmembrane</keyword>
<comment type="subcellular location">
    <subcellularLocation>
        <location evidence="1">Cell inner membrane</location>
        <topology evidence="1">Multi-pass membrane protein</topology>
    </subcellularLocation>
</comment>
<sequence>MATKNRITDAPIIPTFFYFALPSLAGLLAISSASIVDGIFVGRYLGAAPLASINLLIPYFTFMFSVCLMIAIGGTVLAGRYIGEKKQKKADAIFSQSLISAMLFTVVMAAIVTPNSGYLFDALNAPQDIHETMNSYFGIMSFCLIIQLTTMVLYYFVRADGFPVLATAALIFGSITNIALDILFLGYLGLGIEWAAWATTIAQSIQLIVLLSFFVQKNRTLKFTLKGLKIKESARAFINGFSEFINEISVGIVIFTVHWLLLVNGDDAAIAGFSIANYVLFISMMAYYGIVDAIHILVSQNLGAGNHRRIRQFMILAAVTILSISTVLVLVCTLMPHHLSKLFLSDLENASQQNALLYLNILWPCLMFSGLNVLISAYFTAVQKPLQSTAIALSRGLVLPVILLLSFSTYLKQTHFLAALPVAEFITLALALTLFAVHQKRKTPDAPVYA</sequence>
<feature type="transmembrane region" description="Helical" evidence="9">
    <location>
        <begin position="164"/>
        <end position="188"/>
    </location>
</feature>
<evidence type="ECO:0000313" key="10">
    <source>
        <dbReference type="EMBL" id="SFQ11499.1"/>
    </source>
</evidence>